<reference evidence="8 9" key="1">
    <citation type="submission" date="2019-12" db="EMBL/GenBank/DDBJ databases">
        <title>Isolation and characterization of three novel carbon monoxide-oxidizing members of Halobacteria from salione crusts and soils.</title>
        <authorList>
            <person name="Myers M.R."/>
            <person name="King G.M."/>
        </authorList>
    </citation>
    <scope>NUCLEOTIDE SEQUENCE [LARGE SCALE GENOMIC DNA]</scope>
    <source>
        <strain evidence="8 9">WSA2</strain>
    </source>
</reference>
<feature type="domain" description="Response regulatory" evidence="7">
    <location>
        <begin position="4"/>
        <end position="124"/>
    </location>
</feature>
<keyword evidence="9" id="KW-1185">Reference proteome</keyword>
<dbReference type="GO" id="GO:0006355">
    <property type="term" value="P:regulation of DNA-templated transcription"/>
    <property type="evidence" value="ECO:0007669"/>
    <property type="project" value="TreeGrafter"/>
</dbReference>
<dbReference type="PANTHER" id="PTHR48111:SF1">
    <property type="entry name" value="TWO-COMPONENT RESPONSE REGULATOR ORR33"/>
    <property type="match status" value="1"/>
</dbReference>
<dbReference type="PROSITE" id="PS50110">
    <property type="entry name" value="RESPONSE_REGULATORY"/>
    <property type="match status" value="1"/>
</dbReference>
<name>A0A6B0SW68_9EURY</name>
<evidence type="ECO:0000256" key="4">
    <source>
        <dbReference type="ARBA" id="ARBA00023125"/>
    </source>
</evidence>
<comment type="caution">
    <text evidence="8">The sequence shown here is derived from an EMBL/GenBank/DDBJ whole genome shotgun (WGS) entry which is preliminary data.</text>
</comment>
<evidence type="ECO:0000256" key="5">
    <source>
        <dbReference type="ARBA" id="ARBA00023163"/>
    </source>
</evidence>
<dbReference type="EMBL" id="WUUS01000001">
    <property type="protein sequence ID" value="MXR40190.1"/>
    <property type="molecule type" value="Genomic_DNA"/>
</dbReference>
<evidence type="ECO:0000256" key="3">
    <source>
        <dbReference type="ARBA" id="ARBA00023015"/>
    </source>
</evidence>
<keyword evidence="3" id="KW-0805">Transcription regulation</keyword>
<gene>
    <name evidence="8" type="ORF">GRX01_02300</name>
</gene>
<dbReference type="Gene3D" id="3.40.50.2300">
    <property type="match status" value="1"/>
</dbReference>
<protein>
    <submittedName>
        <fullName evidence="8">Response regulator</fullName>
    </submittedName>
</protein>
<keyword evidence="4" id="KW-0238">DNA-binding</keyword>
<dbReference type="InterPro" id="IPR001789">
    <property type="entry name" value="Sig_transdc_resp-reg_receiver"/>
</dbReference>
<dbReference type="GO" id="GO:0000976">
    <property type="term" value="F:transcription cis-regulatory region binding"/>
    <property type="evidence" value="ECO:0007669"/>
    <property type="project" value="TreeGrafter"/>
</dbReference>
<dbReference type="SUPFAM" id="SSF52172">
    <property type="entry name" value="CheY-like"/>
    <property type="match status" value="1"/>
</dbReference>
<sequence length="126" mass="13974">MSATIVTVDDDETTRQLLRHRLGREGYDVHVFPDGQAAAEGFGDLPKDPDLLVLDVMMPRLDGKRLLRRIRNGETALDAETPVIMLTSRAREADVLDGFESGANDYLAKPFSPSELVARVRRQLPG</sequence>
<keyword evidence="1 6" id="KW-0597">Phosphoprotein</keyword>
<dbReference type="PANTHER" id="PTHR48111">
    <property type="entry name" value="REGULATOR OF RPOS"/>
    <property type="match status" value="1"/>
</dbReference>
<evidence type="ECO:0000256" key="6">
    <source>
        <dbReference type="PROSITE-ProRule" id="PRU00169"/>
    </source>
</evidence>
<dbReference type="Pfam" id="PF00072">
    <property type="entry name" value="Response_reg"/>
    <property type="match status" value="1"/>
</dbReference>
<organism evidence="8 9">
    <name type="scientific">Halobaculum saliterrae</name>
    <dbReference type="NCBI Taxonomy" id="2073113"/>
    <lineage>
        <taxon>Archaea</taxon>
        <taxon>Methanobacteriati</taxon>
        <taxon>Methanobacteriota</taxon>
        <taxon>Stenosarchaea group</taxon>
        <taxon>Halobacteria</taxon>
        <taxon>Halobacteriales</taxon>
        <taxon>Haloferacaceae</taxon>
        <taxon>Halobaculum</taxon>
    </lineage>
</organism>
<dbReference type="InterPro" id="IPR011006">
    <property type="entry name" value="CheY-like_superfamily"/>
</dbReference>
<dbReference type="GO" id="GO:0032993">
    <property type="term" value="C:protein-DNA complex"/>
    <property type="evidence" value="ECO:0007669"/>
    <property type="project" value="TreeGrafter"/>
</dbReference>
<keyword evidence="5" id="KW-0804">Transcription</keyword>
<accession>A0A6B0SW68</accession>
<dbReference type="GO" id="GO:0000156">
    <property type="term" value="F:phosphorelay response regulator activity"/>
    <property type="evidence" value="ECO:0007669"/>
    <property type="project" value="TreeGrafter"/>
</dbReference>
<evidence type="ECO:0000259" key="7">
    <source>
        <dbReference type="PROSITE" id="PS50110"/>
    </source>
</evidence>
<dbReference type="RefSeq" id="WP_321167872.1">
    <property type="nucleotide sequence ID" value="NZ_WUUS01000001.1"/>
</dbReference>
<evidence type="ECO:0000313" key="9">
    <source>
        <dbReference type="Proteomes" id="UP000437065"/>
    </source>
</evidence>
<evidence type="ECO:0000313" key="8">
    <source>
        <dbReference type="EMBL" id="MXR40190.1"/>
    </source>
</evidence>
<feature type="modified residue" description="4-aspartylphosphate" evidence="6">
    <location>
        <position position="55"/>
    </location>
</feature>
<evidence type="ECO:0000256" key="2">
    <source>
        <dbReference type="ARBA" id="ARBA00023012"/>
    </source>
</evidence>
<keyword evidence="2" id="KW-0902">Two-component regulatory system</keyword>
<dbReference type="GO" id="GO:0005829">
    <property type="term" value="C:cytosol"/>
    <property type="evidence" value="ECO:0007669"/>
    <property type="project" value="TreeGrafter"/>
</dbReference>
<evidence type="ECO:0000256" key="1">
    <source>
        <dbReference type="ARBA" id="ARBA00022553"/>
    </source>
</evidence>
<dbReference type="AlphaFoldDB" id="A0A6B0SW68"/>
<proteinExistence type="predicted"/>
<dbReference type="Proteomes" id="UP000437065">
    <property type="component" value="Unassembled WGS sequence"/>
</dbReference>
<dbReference type="CDD" id="cd17574">
    <property type="entry name" value="REC_OmpR"/>
    <property type="match status" value="1"/>
</dbReference>
<dbReference type="SMART" id="SM00448">
    <property type="entry name" value="REC"/>
    <property type="match status" value="1"/>
</dbReference>
<dbReference type="InterPro" id="IPR039420">
    <property type="entry name" value="WalR-like"/>
</dbReference>